<dbReference type="GO" id="GO:0043565">
    <property type="term" value="F:sequence-specific DNA binding"/>
    <property type="evidence" value="ECO:0007669"/>
    <property type="project" value="InterPro"/>
</dbReference>
<name>A0A0J9BWF0_9FIRM</name>
<dbReference type="PANTHER" id="PTHR42713:SF3">
    <property type="entry name" value="TRANSCRIPTIONAL REGULATORY PROTEIN HPTR"/>
    <property type="match status" value="1"/>
</dbReference>
<dbReference type="SUPFAM" id="SSF46689">
    <property type="entry name" value="Homeodomain-like"/>
    <property type="match status" value="2"/>
</dbReference>
<feature type="modified residue" description="4-aspartylphosphate" evidence="10">
    <location>
        <position position="55"/>
    </location>
</feature>
<dbReference type="GeneID" id="93161598"/>
<evidence type="ECO:0000256" key="6">
    <source>
        <dbReference type="ARBA" id="ARBA00023015"/>
    </source>
</evidence>
<protein>
    <recommendedName>
        <fullName evidence="2">Stage 0 sporulation protein A homolog</fullName>
    </recommendedName>
</protein>
<dbReference type="PROSITE" id="PS50110">
    <property type="entry name" value="RESPONSE_REGULATORY"/>
    <property type="match status" value="1"/>
</dbReference>
<dbReference type="PATRIC" id="fig|742734.4.peg.4326"/>
<organism evidence="13 14">
    <name type="scientific">[Clostridium] citroniae WAL-19142</name>
    <dbReference type="NCBI Taxonomy" id="742734"/>
    <lineage>
        <taxon>Bacteria</taxon>
        <taxon>Bacillati</taxon>
        <taxon>Bacillota</taxon>
        <taxon>Clostridia</taxon>
        <taxon>Lachnospirales</taxon>
        <taxon>Lachnospiraceae</taxon>
        <taxon>Enterocloster</taxon>
    </lineage>
</organism>
<dbReference type="CDD" id="cd17536">
    <property type="entry name" value="REC_YesN-like"/>
    <property type="match status" value="1"/>
</dbReference>
<dbReference type="Gene3D" id="3.40.50.2300">
    <property type="match status" value="1"/>
</dbReference>
<evidence type="ECO:0000256" key="4">
    <source>
        <dbReference type="ARBA" id="ARBA00022553"/>
    </source>
</evidence>
<comment type="function">
    <text evidence="9">May play the central regulatory role in sporulation. It may be an element of the effector pathway responsible for the activation of sporulation genes in response to nutritional stress. Spo0A may act in concert with spo0H (a sigma factor) to control the expression of some genes that are critical to the sporulation process.</text>
</comment>
<reference evidence="13 14" key="1">
    <citation type="submission" date="2011-04" db="EMBL/GenBank/DDBJ databases">
        <title>The Genome Sequence of Clostridium citroniae WAL-19142.</title>
        <authorList>
            <consortium name="The Broad Institute Genome Sequencing Platform"/>
            <person name="Earl A."/>
            <person name="Ward D."/>
            <person name="Feldgarden M."/>
            <person name="Gevers D."/>
            <person name="Warren Y.A."/>
            <person name="Tyrrell K.L."/>
            <person name="Citron D.M."/>
            <person name="Goldstein E.J."/>
            <person name="Daigneault M."/>
            <person name="Allen-Vercoe E."/>
            <person name="Young S.K."/>
            <person name="Zeng Q."/>
            <person name="Gargeya S."/>
            <person name="Fitzgerald M."/>
            <person name="Haas B."/>
            <person name="Abouelleil A."/>
            <person name="Alvarado L."/>
            <person name="Arachchi H.M."/>
            <person name="Berlin A."/>
            <person name="Brown A."/>
            <person name="Chapman S.B."/>
            <person name="Chen Z."/>
            <person name="Dunbar C."/>
            <person name="Freedman E."/>
            <person name="Gearin G."/>
            <person name="Gellesch M."/>
            <person name="Goldberg J."/>
            <person name="Griggs A."/>
            <person name="Gujja S."/>
            <person name="Heilman E.R."/>
            <person name="Heiman D."/>
            <person name="Howarth C."/>
            <person name="Larson L."/>
            <person name="Lui A."/>
            <person name="MacDonald P.J."/>
            <person name="Mehta T."/>
            <person name="Montmayeur A."/>
            <person name="Murphy C."/>
            <person name="Neiman D."/>
            <person name="Pearson M."/>
            <person name="Priest M."/>
            <person name="Roberts A."/>
            <person name="Saif S."/>
            <person name="Shea T."/>
            <person name="Shenoy N."/>
            <person name="Sisk P."/>
            <person name="Stolte C."/>
            <person name="Sykes S."/>
            <person name="White J."/>
            <person name="Yandava C."/>
            <person name="Wortman J."/>
            <person name="Nusbaum C."/>
            <person name="Birren B."/>
        </authorList>
    </citation>
    <scope>NUCLEOTIDE SEQUENCE [LARGE SCALE GENOMIC DNA]</scope>
    <source>
        <strain evidence="13 14">WAL-19142</strain>
    </source>
</reference>
<keyword evidence="4 10" id="KW-0597">Phosphoprotein</keyword>
<dbReference type="Pfam" id="PF00072">
    <property type="entry name" value="Response_reg"/>
    <property type="match status" value="1"/>
</dbReference>
<dbReference type="SUPFAM" id="SSF52172">
    <property type="entry name" value="CheY-like"/>
    <property type="match status" value="1"/>
</dbReference>
<dbReference type="Gene3D" id="1.10.10.60">
    <property type="entry name" value="Homeodomain-like"/>
    <property type="match status" value="2"/>
</dbReference>
<dbReference type="EMBL" id="ADLK01000029">
    <property type="protein sequence ID" value="KMW16539.1"/>
    <property type="molecule type" value="Genomic_DNA"/>
</dbReference>
<comment type="subcellular location">
    <subcellularLocation>
        <location evidence="1">Cytoplasm</location>
    </subcellularLocation>
</comment>
<evidence type="ECO:0000256" key="2">
    <source>
        <dbReference type="ARBA" id="ARBA00018672"/>
    </source>
</evidence>
<dbReference type="PROSITE" id="PS01124">
    <property type="entry name" value="HTH_ARAC_FAMILY_2"/>
    <property type="match status" value="1"/>
</dbReference>
<evidence type="ECO:0000259" key="11">
    <source>
        <dbReference type="PROSITE" id="PS01124"/>
    </source>
</evidence>
<comment type="caution">
    <text evidence="13">The sequence shown here is derived from an EMBL/GenBank/DDBJ whole genome shotgun (WGS) entry which is preliminary data.</text>
</comment>
<dbReference type="SMART" id="SM00342">
    <property type="entry name" value="HTH_ARAC"/>
    <property type="match status" value="1"/>
</dbReference>
<accession>A0A0J9BWF0</accession>
<keyword evidence="3" id="KW-0963">Cytoplasm</keyword>
<evidence type="ECO:0000256" key="3">
    <source>
        <dbReference type="ARBA" id="ARBA00022490"/>
    </source>
</evidence>
<evidence type="ECO:0000259" key="12">
    <source>
        <dbReference type="PROSITE" id="PS50110"/>
    </source>
</evidence>
<dbReference type="InterPro" id="IPR001789">
    <property type="entry name" value="Sig_transdc_resp-reg_receiver"/>
</dbReference>
<feature type="domain" description="Response regulatory" evidence="12">
    <location>
        <begin position="3"/>
        <end position="120"/>
    </location>
</feature>
<dbReference type="RefSeq" id="WP_048930584.1">
    <property type="nucleotide sequence ID" value="NZ_KQ235881.1"/>
</dbReference>
<evidence type="ECO:0000256" key="7">
    <source>
        <dbReference type="ARBA" id="ARBA00023125"/>
    </source>
</evidence>
<proteinExistence type="predicted"/>
<dbReference type="GO" id="GO:0000160">
    <property type="term" value="P:phosphorelay signal transduction system"/>
    <property type="evidence" value="ECO:0007669"/>
    <property type="project" value="UniProtKB-KW"/>
</dbReference>
<dbReference type="PANTHER" id="PTHR42713">
    <property type="entry name" value="HISTIDINE KINASE-RELATED"/>
    <property type="match status" value="1"/>
</dbReference>
<gene>
    <name evidence="13" type="ORF">HMPREF9470_04039</name>
</gene>
<dbReference type="OrthoDB" id="9794370at2"/>
<keyword evidence="6" id="KW-0805">Transcription regulation</keyword>
<keyword evidence="8" id="KW-0804">Transcription</keyword>
<dbReference type="SMART" id="SM00448">
    <property type="entry name" value="REC"/>
    <property type="match status" value="1"/>
</dbReference>
<evidence type="ECO:0000313" key="14">
    <source>
        <dbReference type="Proteomes" id="UP000037392"/>
    </source>
</evidence>
<evidence type="ECO:0000313" key="13">
    <source>
        <dbReference type="EMBL" id="KMW16539.1"/>
    </source>
</evidence>
<dbReference type="InterPro" id="IPR018060">
    <property type="entry name" value="HTH_AraC"/>
</dbReference>
<evidence type="ECO:0000256" key="9">
    <source>
        <dbReference type="ARBA" id="ARBA00024867"/>
    </source>
</evidence>
<dbReference type="GO" id="GO:0003700">
    <property type="term" value="F:DNA-binding transcription factor activity"/>
    <property type="evidence" value="ECO:0007669"/>
    <property type="project" value="InterPro"/>
</dbReference>
<dbReference type="AlphaFoldDB" id="A0A0J9BWF0"/>
<dbReference type="InterPro" id="IPR051552">
    <property type="entry name" value="HptR"/>
</dbReference>
<sequence length="523" mass="61186">MFSVVIADDEPLIIKGLMKMVDWEKLNTQVIGTSRNGEQLIRQIDEMSPDIIISDISMPHQSGIDVIKYINEKGLKSKVIFLSAFQEFEYAKQALRYGVIEYLLKPVTKEELELSIIKAERALKDNLSLEYLQEDAKSAQAVFKAVTSEYEYQDLYKKFEQMGVPTSDASYTGVCFSAVEDRGRAEKKRSEFELLRFTVFKKIEDHAVKRKNGFCLKREADFCNMIFFYGKNQEETILTDVKALIRTMEREYGIRLTAGIGKRTDSLSDLKFAYKTAAFACNLYYFKQDPVIIYDRINKEYHHSFDDYNEAYSALVKAILLRDDMWLDQLKQCLELIGELHYGNRVVAENRCVALLMELLRELGNYCRLDEEDRHTYEGFVSGIRSVGTFQKVKAMILRYLEQFVEKTVFSNLGNENETIRGIKFYIRENYDQEINLRSLSQHFFMNQYYFSSFFKQKIGKNFKDYLVEVRMQKALELLLENSGMSTQELARKVGYNDAKSFSEKFRQYYGESPINYKKINKM</sequence>
<evidence type="ECO:0000256" key="1">
    <source>
        <dbReference type="ARBA" id="ARBA00004496"/>
    </source>
</evidence>
<evidence type="ECO:0000256" key="5">
    <source>
        <dbReference type="ARBA" id="ARBA00023012"/>
    </source>
</evidence>
<evidence type="ECO:0000256" key="8">
    <source>
        <dbReference type="ARBA" id="ARBA00023163"/>
    </source>
</evidence>
<keyword evidence="5" id="KW-0902">Two-component regulatory system</keyword>
<evidence type="ECO:0000256" key="10">
    <source>
        <dbReference type="PROSITE-ProRule" id="PRU00169"/>
    </source>
</evidence>
<dbReference type="InterPro" id="IPR011006">
    <property type="entry name" value="CheY-like_superfamily"/>
</dbReference>
<dbReference type="Pfam" id="PF12833">
    <property type="entry name" value="HTH_18"/>
    <property type="match status" value="1"/>
</dbReference>
<dbReference type="GO" id="GO:0005737">
    <property type="term" value="C:cytoplasm"/>
    <property type="evidence" value="ECO:0007669"/>
    <property type="project" value="UniProtKB-SubCell"/>
</dbReference>
<feature type="domain" description="HTH araC/xylS-type" evidence="11">
    <location>
        <begin position="421"/>
        <end position="520"/>
    </location>
</feature>
<dbReference type="InterPro" id="IPR009057">
    <property type="entry name" value="Homeodomain-like_sf"/>
</dbReference>
<keyword evidence="7" id="KW-0238">DNA-binding</keyword>
<dbReference type="Proteomes" id="UP000037392">
    <property type="component" value="Unassembled WGS sequence"/>
</dbReference>